<keyword evidence="2" id="KW-0472">Membrane</keyword>
<evidence type="ECO:0000313" key="4">
    <source>
        <dbReference type="Proteomes" id="UP001234989"/>
    </source>
</evidence>
<evidence type="ECO:0000256" key="1">
    <source>
        <dbReference type="SAM" id="MobiDB-lite"/>
    </source>
</evidence>
<dbReference type="EMBL" id="CP133614">
    <property type="protein sequence ID" value="WMV20316.1"/>
    <property type="molecule type" value="Genomic_DNA"/>
</dbReference>
<gene>
    <name evidence="3" type="ORF">MTR67_013701</name>
</gene>
<keyword evidence="4" id="KW-1185">Reference proteome</keyword>
<keyword evidence="2" id="KW-1133">Transmembrane helix</keyword>
<protein>
    <submittedName>
        <fullName evidence="3">Uncharacterized protein</fullName>
    </submittedName>
</protein>
<feature type="transmembrane region" description="Helical" evidence="2">
    <location>
        <begin position="70"/>
        <end position="90"/>
    </location>
</feature>
<keyword evidence="2" id="KW-0812">Transmembrane</keyword>
<sequence length="91" mass="10508">MKNQISFYEISQPKNSPEADPCSQKNDSRASALRAPQTLHQEEGQKNCIVYKKKRGGKGQKEEMKLKSRFFWRMILLLLVHLSIEFAIGIN</sequence>
<dbReference type="AlphaFoldDB" id="A0AAF0TI59"/>
<evidence type="ECO:0000313" key="3">
    <source>
        <dbReference type="EMBL" id="WMV20316.1"/>
    </source>
</evidence>
<reference evidence="3" key="1">
    <citation type="submission" date="2023-08" db="EMBL/GenBank/DDBJ databases">
        <title>A de novo genome assembly of Solanum verrucosum Schlechtendal, a Mexican diploid species geographically isolated from the other diploid A-genome species in potato relatives.</title>
        <authorList>
            <person name="Hosaka K."/>
        </authorList>
    </citation>
    <scope>NUCLEOTIDE SEQUENCE</scope>
    <source>
        <tissue evidence="3">Young leaves</tissue>
    </source>
</reference>
<proteinExistence type="predicted"/>
<dbReference type="Proteomes" id="UP001234989">
    <property type="component" value="Chromosome 3"/>
</dbReference>
<evidence type="ECO:0000256" key="2">
    <source>
        <dbReference type="SAM" id="Phobius"/>
    </source>
</evidence>
<feature type="region of interest" description="Disordered" evidence="1">
    <location>
        <begin position="1"/>
        <end position="38"/>
    </location>
</feature>
<name>A0AAF0TI59_SOLVR</name>
<accession>A0AAF0TI59</accession>
<organism evidence="3 4">
    <name type="scientific">Solanum verrucosum</name>
    <dbReference type="NCBI Taxonomy" id="315347"/>
    <lineage>
        <taxon>Eukaryota</taxon>
        <taxon>Viridiplantae</taxon>
        <taxon>Streptophyta</taxon>
        <taxon>Embryophyta</taxon>
        <taxon>Tracheophyta</taxon>
        <taxon>Spermatophyta</taxon>
        <taxon>Magnoliopsida</taxon>
        <taxon>eudicotyledons</taxon>
        <taxon>Gunneridae</taxon>
        <taxon>Pentapetalae</taxon>
        <taxon>asterids</taxon>
        <taxon>lamiids</taxon>
        <taxon>Solanales</taxon>
        <taxon>Solanaceae</taxon>
        <taxon>Solanoideae</taxon>
        <taxon>Solaneae</taxon>
        <taxon>Solanum</taxon>
    </lineage>
</organism>